<dbReference type="STRING" id="1408157.A0A1J7IQB1"/>
<keyword evidence="3" id="KW-1185">Reference proteome</keyword>
<feature type="compositionally biased region" description="Basic and acidic residues" evidence="1">
    <location>
        <begin position="263"/>
        <end position="277"/>
    </location>
</feature>
<dbReference type="EMBL" id="KV875097">
    <property type="protein sequence ID" value="OIW29670.1"/>
    <property type="molecule type" value="Genomic_DNA"/>
</dbReference>
<feature type="compositionally biased region" description="Low complexity" evidence="1">
    <location>
        <begin position="100"/>
        <end position="117"/>
    </location>
</feature>
<feature type="compositionally biased region" description="Polar residues" evidence="1">
    <location>
        <begin position="17"/>
        <end position="28"/>
    </location>
</feature>
<feature type="compositionally biased region" description="Polar residues" evidence="1">
    <location>
        <begin position="205"/>
        <end position="219"/>
    </location>
</feature>
<feature type="compositionally biased region" description="Polar residues" evidence="1">
    <location>
        <begin position="252"/>
        <end position="262"/>
    </location>
</feature>
<feature type="compositionally biased region" description="Polar residues" evidence="1">
    <location>
        <begin position="166"/>
        <end position="192"/>
    </location>
</feature>
<dbReference type="AlphaFoldDB" id="A0A1J7IQB1"/>
<feature type="compositionally biased region" description="Polar residues" evidence="1">
    <location>
        <begin position="128"/>
        <end position="159"/>
    </location>
</feature>
<dbReference type="Proteomes" id="UP000182658">
    <property type="component" value="Unassembled WGS sequence"/>
</dbReference>
<name>A0A1J7IQB1_9PEZI</name>
<protein>
    <submittedName>
        <fullName evidence="2">Uncharacterized protein</fullName>
    </submittedName>
</protein>
<gene>
    <name evidence="2" type="ORF">CONLIGDRAFT_680499</name>
</gene>
<sequence length="297" mass="31383">MSGLRPPTRYTAAAQPSALNEITDSQANARAAGAMPPPQHGLKRPNTDYPQPDAKRKPLSLAERAGEFPKSKSHLPPPKVSAAAATKATSIVNLANQPLSRASSTTSSHSRHTSASSYAKSMGPGHRPQTSMGNNNFGQSTNGGRPRANTSRRPATAMSTRGPDPDTTTGSQCMNSPANFSFPSQRLSSSHARNGILVNPRLRPSASTPSFIPSPSVAKSTTTSRQSSLSSLTSKFGHMTISEEEEGETTGDPQKNGGQVNSNREKQKAATRADHRPGPRLSDTTVRAGRRDKVPGQ</sequence>
<reference evidence="2 3" key="1">
    <citation type="submission" date="2016-10" db="EMBL/GenBank/DDBJ databases">
        <title>Draft genome sequence of Coniochaeta ligniaria NRRL30616, a lignocellulolytic fungus for bioabatement of inhibitors in plant biomass hydrolysates.</title>
        <authorList>
            <consortium name="DOE Joint Genome Institute"/>
            <person name="Jimenez D.J."/>
            <person name="Hector R.E."/>
            <person name="Riley R."/>
            <person name="Sun H."/>
            <person name="Grigoriev I.V."/>
            <person name="Van Elsas J.D."/>
            <person name="Nichols N.N."/>
        </authorList>
    </citation>
    <scope>NUCLEOTIDE SEQUENCE [LARGE SCALE GENOMIC DNA]</scope>
    <source>
        <strain evidence="2 3">NRRL 30616</strain>
    </source>
</reference>
<proteinExistence type="predicted"/>
<evidence type="ECO:0000256" key="1">
    <source>
        <dbReference type="SAM" id="MobiDB-lite"/>
    </source>
</evidence>
<organism evidence="2 3">
    <name type="scientific">Coniochaeta ligniaria NRRL 30616</name>
    <dbReference type="NCBI Taxonomy" id="1408157"/>
    <lineage>
        <taxon>Eukaryota</taxon>
        <taxon>Fungi</taxon>
        <taxon>Dikarya</taxon>
        <taxon>Ascomycota</taxon>
        <taxon>Pezizomycotina</taxon>
        <taxon>Sordariomycetes</taxon>
        <taxon>Sordariomycetidae</taxon>
        <taxon>Coniochaetales</taxon>
        <taxon>Coniochaetaceae</taxon>
        <taxon>Coniochaeta</taxon>
    </lineage>
</organism>
<feature type="region of interest" description="Disordered" evidence="1">
    <location>
        <begin position="1"/>
        <end position="297"/>
    </location>
</feature>
<feature type="compositionally biased region" description="Low complexity" evidence="1">
    <location>
        <begin position="80"/>
        <end position="92"/>
    </location>
</feature>
<accession>A0A1J7IQB1</accession>
<evidence type="ECO:0000313" key="3">
    <source>
        <dbReference type="Proteomes" id="UP000182658"/>
    </source>
</evidence>
<dbReference type="OrthoDB" id="3176171at2759"/>
<feature type="compositionally biased region" description="Low complexity" evidence="1">
    <location>
        <begin position="220"/>
        <end position="234"/>
    </location>
</feature>
<evidence type="ECO:0000313" key="2">
    <source>
        <dbReference type="EMBL" id="OIW29670.1"/>
    </source>
</evidence>
<dbReference type="InParanoid" id="A0A1J7IQB1"/>